<proteinExistence type="predicted"/>
<reference evidence="1" key="1">
    <citation type="journal article" date="2014" name="PLoS ONE">
        <title>Transcriptome-Based Identification of ABC Transporters in the Western Tarnished Plant Bug Lygus hesperus.</title>
        <authorList>
            <person name="Hull J.J."/>
            <person name="Chaney K."/>
            <person name="Geib S.M."/>
            <person name="Fabrick J.A."/>
            <person name="Brent C.S."/>
            <person name="Walsh D."/>
            <person name="Lavine L.C."/>
        </authorList>
    </citation>
    <scope>NUCLEOTIDE SEQUENCE</scope>
</reference>
<sequence>MLMEDGFSYTKSELQLEDDFLLQAGSTFSNDGSESDELSESLIEKNYVQARQGIKTIEHRMRYFKKHLKLLRVEQGRIFDPFRQHLINTLGPEFKQLKMDWKDPGPTVSVSSKAHSIAPTLEKRESNYTLMGRHKSPSRVVSGRSVSADDFLIALDQISQAKGSEEMEKKLVQYQKVKNKKLLTIEKLNEYMKMLENKQQQRLIEEHRQSFRSFKYAGPSREGALFV</sequence>
<dbReference type="EMBL" id="GBHO01039316">
    <property type="protein sequence ID" value="JAG04288.1"/>
    <property type="molecule type" value="Transcribed_RNA"/>
</dbReference>
<dbReference type="AlphaFoldDB" id="A0A0A9WCM7"/>
<evidence type="ECO:0000313" key="1">
    <source>
        <dbReference type="EMBL" id="JAG04288.1"/>
    </source>
</evidence>
<name>A0A0A9WCM7_LYGHE</name>
<dbReference type="EMBL" id="GBRD01000404">
    <property type="protein sequence ID" value="JAG65417.1"/>
    <property type="molecule type" value="Transcribed_RNA"/>
</dbReference>
<evidence type="ECO:0000313" key="2">
    <source>
        <dbReference type="EMBL" id="JAG65417.1"/>
    </source>
</evidence>
<organism evidence="1">
    <name type="scientific">Lygus hesperus</name>
    <name type="common">Western plant bug</name>
    <dbReference type="NCBI Taxonomy" id="30085"/>
    <lineage>
        <taxon>Eukaryota</taxon>
        <taxon>Metazoa</taxon>
        <taxon>Ecdysozoa</taxon>
        <taxon>Arthropoda</taxon>
        <taxon>Hexapoda</taxon>
        <taxon>Insecta</taxon>
        <taxon>Pterygota</taxon>
        <taxon>Neoptera</taxon>
        <taxon>Paraneoptera</taxon>
        <taxon>Hemiptera</taxon>
        <taxon>Heteroptera</taxon>
        <taxon>Panheteroptera</taxon>
        <taxon>Cimicomorpha</taxon>
        <taxon>Miridae</taxon>
        <taxon>Mirini</taxon>
        <taxon>Lygus</taxon>
    </lineage>
</organism>
<reference evidence="1" key="2">
    <citation type="submission" date="2014-07" db="EMBL/GenBank/DDBJ databases">
        <authorList>
            <person name="Hull J."/>
        </authorList>
    </citation>
    <scope>NUCLEOTIDE SEQUENCE</scope>
</reference>
<protein>
    <submittedName>
        <fullName evidence="1">Tetratricopeptide repeat protein 21A</fullName>
    </submittedName>
</protein>
<accession>A0A0A9WCM7</accession>
<reference evidence="2" key="3">
    <citation type="submission" date="2014-09" db="EMBL/GenBank/DDBJ databases">
        <authorList>
            <person name="Magalhaes I.L.F."/>
            <person name="Oliveira U."/>
            <person name="Santos F.R."/>
            <person name="Vidigal T.H.D.A."/>
            <person name="Brescovit A.D."/>
            <person name="Santos A.J."/>
        </authorList>
    </citation>
    <scope>NUCLEOTIDE SEQUENCE</scope>
</reference>
<gene>
    <name evidence="1" type="primary">TTC21A</name>
    <name evidence="1" type="ORF">CM83_99908</name>
</gene>